<organism evidence="1 2">
    <name type="scientific">Nocardioides massiliensis</name>
    <dbReference type="NCBI Taxonomy" id="1325935"/>
    <lineage>
        <taxon>Bacteria</taxon>
        <taxon>Bacillati</taxon>
        <taxon>Actinomycetota</taxon>
        <taxon>Actinomycetes</taxon>
        <taxon>Propionibacteriales</taxon>
        <taxon>Nocardioidaceae</taxon>
        <taxon>Nocardioides</taxon>
    </lineage>
</organism>
<evidence type="ECO:0000313" key="1">
    <source>
        <dbReference type="EMBL" id="MDP9820522.1"/>
    </source>
</evidence>
<keyword evidence="2" id="KW-1185">Reference proteome</keyword>
<dbReference type="RefSeq" id="WP_068124339.1">
    <property type="nucleotide sequence ID" value="NZ_CCXJ01000703.1"/>
</dbReference>
<sequence length="61" mass="6789">MALYERVENESGKVEVDYYDDDVYLEVFDTTGPGDEPLRAVIPLSKEEAAKVAYALLGGFE</sequence>
<gene>
    <name evidence="1" type="ORF">J2S59_000331</name>
</gene>
<accession>A0ABT9NJC1</accession>
<evidence type="ECO:0000313" key="2">
    <source>
        <dbReference type="Proteomes" id="UP001240447"/>
    </source>
</evidence>
<name>A0ABT9NJC1_9ACTN</name>
<protein>
    <recommendedName>
        <fullName evidence="3">DUF2283 domain-containing protein</fullName>
    </recommendedName>
</protein>
<dbReference type="EMBL" id="JAUSQM010000001">
    <property type="protein sequence ID" value="MDP9820522.1"/>
    <property type="molecule type" value="Genomic_DNA"/>
</dbReference>
<proteinExistence type="predicted"/>
<reference evidence="1 2" key="1">
    <citation type="submission" date="2023-07" db="EMBL/GenBank/DDBJ databases">
        <title>Sequencing the genomes of 1000 actinobacteria strains.</title>
        <authorList>
            <person name="Klenk H.-P."/>
        </authorList>
    </citation>
    <scope>NUCLEOTIDE SEQUENCE [LARGE SCALE GENOMIC DNA]</scope>
    <source>
        <strain evidence="1 2">GD13</strain>
    </source>
</reference>
<comment type="caution">
    <text evidence="1">The sequence shown here is derived from an EMBL/GenBank/DDBJ whole genome shotgun (WGS) entry which is preliminary data.</text>
</comment>
<evidence type="ECO:0008006" key="3">
    <source>
        <dbReference type="Google" id="ProtNLM"/>
    </source>
</evidence>
<dbReference type="Proteomes" id="UP001240447">
    <property type="component" value="Unassembled WGS sequence"/>
</dbReference>